<name>X5CVC8_9EUKA</name>
<dbReference type="InterPro" id="IPR000169">
    <property type="entry name" value="Pept_cys_AS"/>
</dbReference>
<dbReference type="PROSITE" id="PS00639">
    <property type="entry name" value="THIOL_PROTEASE_HIS"/>
    <property type="match status" value="1"/>
</dbReference>
<sequence>MHEPLLVTRRPKPASPLVLCGVVGIVAAAALCAAQLALLRTLDGRIAQIEASLPSQKPSLLLAKQPPPPQPHSDSLPHKFVVDGLTPSADQAFRGDCWLFAVTGLLEDSYRRWGVQQGWYDGSNYLRLSRQALGISIMELCKDHPISICPANLIDGKIVFGNTTEGSDGADEHLLYWLRTLGDGTNVLPDSVCPYAIHDDWRGEWKCDGLEEARQTNPLHFKVRSMKSFYEKEAMKQALVKYGRPLSLGVTMVTVPHYLPCLKELACEKETAQCVPCPLERIYGDVDCCIAVEKPMVTMKGEWFVFKDDLLTMEGGHAVNIVGWNDVYKTEHGEVGGFIIRNTWADGLGTAHGLKARGSHTAAFYMQDIGDVDEALNCPNPHSARSWTQCETIQACTEGISAMEAGPSSVPSLECIDLGLAMPKGQCVPGRTYFLHNLTLWSNHGLYIGCYLYKDEAGTEATSCLPPATLDDMATVFTPPADKIVLNRKELCGYNFVPYSVLDEMEIRFGGMATSTYEIEWAKESYPDHEAPKYDYSLLKKSTNKLAKLNISVPNDIKL</sequence>
<proteinExistence type="evidence at transcript level"/>
<dbReference type="PANTHER" id="PTHR35899">
    <property type="entry name" value="PAPAIN FAMILY CYSTEINE PROTEASE DOMAIN CONTAINING PROTEIN"/>
    <property type="match status" value="1"/>
</dbReference>
<organism evidence="1">
    <name type="scientific">Tisochrysis lutea</name>
    <dbReference type="NCBI Taxonomy" id="1321669"/>
    <lineage>
        <taxon>Eukaryota</taxon>
        <taxon>Haptista</taxon>
        <taxon>Haptophyta</taxon>
        <taxon>Prymnesiophyceae</taxon>
        <taxon>Isochrysidales</taxon>
        <taxon>Isochrysidaceae</taxon>
        <taxon>Tisochrysis</taxon>
    </lineage>
</organism>
<accession>X5CVC8</accession>
<evidence type="ECO:0000313" key="1">
    <source>
        <dbReference type="EMBL" id="AHW52418.1"/>
    </source>
</evidence>
<dbReference type="InterPro" id="IPR025660">
    <property type="entry name" value="Pept_his_AS"/>
</dbReference>
<dbReference type="PROSITE" id="PS00139">
    <property type="entry name" value="THIOL_PROTEASE_CYS"/>
    <property type="match status" value="1"/>
</dbReference>
<protein>
    <submittedName>
        <fullName evidence="1">C1 peptidase domain protein</fullName>
    </submittedName>
</protein>
<dbReference type="AlphaFoldDB" id="X5CVC8"/>
<dbReference type="EMBL" id="KF233741">
    <property type="protein sequence ID" value="AHW52418.1"/>
    <property type="molecule type" value="mRNA"/>
</dbReference>
<dbReference type="SUPFAM" id="SSF54001">
    <property type="entry name" value="Cysteine proteinases"/>
    <property type="match status" value="1"/>
</dbReference>
<reference evidence="1" key="1">
    <citation type="journal article" date="2014" name="J. Proteomics">
        <title>Comparative proteomics reveals proteins impacted by nitrogen deprivation in wild-type and high lipid-accumulating mutant strains of Tisochrysis lutea.</title>
        <authorList>
            <person name="Garnier M."/>
            <person name="Carrier G."/>
            <person name="Rogniaux H."/>
            <person name="Nicolau E."/>
            <person name="Bougaran G."/>
            <person name="Saint-Jean B."/>
            <person name="Cadoret J.P."/>
        </authorList>
    </citation>
    <scope>NUCLEOTIDE SEQUENCE</scope>
</reference>
<dbReference type="Gene3D" id="3.90.70.10">
    <property type="entry name" value="Cysteine proteinases"/>
    <property type="match status" value="1"/>
</dbReference>
<dbReference type="PANTHER" id="PTHR35899:SF1">
    <property type="entry name" value="PEPTIDASE C1A PAPAIN C-TERMINAL DOMAIN-CONTAINING PROTEIN"/>
    <property type="match status" value="1"/>
</dbReference>
<dbReference type="CDD" id="cd02619">
    <property type="entry name" value="Peptidase_C1"/>
    <property type="match status" value="1"/>
</dbReference>
<dbReference type="InterPro" id="IPR038765">
    <property type="entry name" value="Papain-like_cys_pep_sf"/>
</dbReference>